<dbReference type="EnsemblPlants" id="OMERI04G24340.1">
    <property type="protein sequence ID" value="OMERI04G24340.1"/>
    <property type="gene ID" value="OMERI04G24340"/>
</dbReference>
<reference evidence="2" key="2">
    <citation type="submission" date="2018-05" db="EMBL/GenBank/DDBJ databases">
        <title>OmerRS3 (Oryza meridionalis Reference Sequence Version 3).</title>
        <authorList>
            <person name="Zhang J."/>
            <person name="Kudrna D."/>
            <person name="Lee S."/>
            <person name="Talag J."/>
            <person name="Welchert J."/>
            <person name="Wing R.A."/>
        </authorList>
    </citation>
    <scope>NUCLEOTIDE SEQUENCE [LARGE SCALE GENOMIC DNA]</scope>
    <source>
        <strain evidence="2">cv. OR44</strain>
    </source>
</reference>
<feature type="region of interest" description="Disordered" evidence="1">
    <location>
        <begin position="1"/>
        <end position="32"/>
    </location>
</feature>
<name>A0A0E0DJT3_9ORYZ</name>
<evidence type="ECO:0000256" key="1">
    <source>
        <dbReference type="SAM" id="MobiDB-lite"/>
    </source>
</evidence>
<evidence type="ECO:0000313" key="3">
    <source>
        <dbReference type="Proteomes" id="UP000008021"/>
    </source>
</evidence>
<dbReference type="Proteomes" id="UP000008021">
    <property type="component" value="Chromosome 4"/>
</dbReference>
<organism evidence="2">
    <name type="scientific">Oryza meridionalis</name>
    <dbReference type="NCBI Taxonomy" id="40149"/>
    <lineage>
        <taxon>Eukaryota</taxon>
        <taxon>Viridiplantae</taxon>
        <taxon>Streptophyta</taxon>
        <taxon>Embryophyta</taxon>
        <taxon>Tracheophyta</taxon>
        <taxon>Spermatophyta</taxon>
        <taxon>Magnoliopsida</taxon>
        <taxon>Liliopsida</taxon>
        <taxon>Poales</taxon>
        <taxon>Poaceae</taxon>
        <taxon>BOP clade</taxon>
        <taxon>Oryzoideae</taxon>
        <taxon>Oryzeae</taxon>
        <taxon>Oryzinae</taxon>
        <taxon>Oryza</taxon>
    </lineage>
</organism>
<evidence type="ECO:0000313" key="2">
    <source>
        <dbReference type="EnsemblPlants" id="OMERI04G24340.1"/>
    </source>
</evidence>
<sequence length="120" mass="13123">MDGFRIPNERNRKASRRGSGRTSAADRRREAFTGCAVCASTTDAVEPRAHEWHQSQSRRASGARRPANPKAATPAPFAAMRRGNDDSFPPTPICIPFAFAGEERGPAATTGRRAGCRRRR</sequence>
<dbReference type="HOGENOM" id="CLU_2053416_0_0_1"/>
<reference evidence="2" key="1">
    <citation type="submission" date="2015-04" db="UniProtKB">
        <authorList>
            <consortium name="EnsemblPlants"/>
        </authorList>
    </citation>
    <scope>IDENTIFICATION</scope>
</reference>
<dbReference type="AlphaFoldDB" id="A0A0E0DJT3"/>
<accession>A0A0E0DJT3</accession>
<feature type="region of interest" description="Disordered" evidence="1">
    <location>
        <begin position="45"/>
        <end position="85"/>
    </location>
</feature>
<proteinExistence type="predicted"/>
<protein>
    <submittedName>
        <fullName evidence="2">Uncharacterized protein</fullName>
    </submittedName>
</protein>
<keyword evidence="3" id="KW-1185">Reference proteome</keyword>
<feature type="compositionally biased region" description="Low complexity" evidence="1">
    <location>
        <begin position="54"/>
        <end position="65"/>
    </location>
</feature>
<dbReference type="Gramene" id="OMERI04G24340.1">
    <property type="protein sequence ID" value="OMERI04G24340.1"/>
    <property type="gene ID" value="OMERI04G24340"/>
</dbReference>